<evidence type="ECO:0000313" key="2">
    <source>
        <dbReference type="EMBL" id="WGL97008.1"/>
    </source>
</evidence>
<evidence type="ECO:0000313" key="1">
    <source>
        <dbReference type="EMBL" id="WGL96911.1"/>
    </source>
</evidence>
<accession>A0AA95K941</accession>
<dbReference type="EMBL" id="CP123498">
    <property type="protein sequence ID" value="WGL96911.1"/>
    <property type="molecule type" value="Genomic_DNA"/>
</dbReference>
<proteinExistence type="predicted"/>
<dbReference type="RefSeq" id="WP_280630268.1">
    <property type="nucleotide sequence ID" value="NZ_CP123498.1"/>
</dbReference>
<dbReference type="AlphaFoldDB" id="A0AA95K941"/>
<dbReference type="InterPro" id="IPR009493">
    <property type="entry name" value="P2_GpE"/>
</dbReference>
<reference evidence="2" key="1">
    <citation type="submission" date="2023-04" db="EMBL/GenBank/DDBJ databases">
        <title>Genome dynamics across the evolutionary transition to endosymbiosis.</title>
        <authorList>
            <person name="Siozios S."/>
            <person name="Nadal-Jimenez P."/>
            <person name="Azagi T."/>
            <person name="Sprong H."/>
            <person name="Frost C.L."/>
            <person name="Parratt S.R."/>
            <person name="Taylor G."/>
            <person name="Brettell L."/>
            <person name="Lew K.C."/>
            <person name="Croft L."/>
            <person name="King K.C."/>
            <person name="Brockhurst M.A."/>
            <person name="Hypsa V."/>
            <person name="Novakova E."/>
            <person name="Darby A.C."/>
            <person name="Hurst G.D.D."/>
        </authorList>
    </citation>
    <scope>NUCLEOTIDE SEQUENCE</scope>
    <source>
        <strain evidence="2">AIh</strain>
    </source>
</reference>
<name>A0AA95K941_9GAMM</name>
<dbReference type="Pfam" id="PF06528">
    <property type="entry name" value="Phage_P2_GpE"/>
    <property type="match status" value="1"/>
</dbReference>
<evidence type="ECO:0000313" key="3">
    <source>
        <dbReference type="Proteomes" id="UP001177597"/>
    </source>
</evidence>
<dbReference type="Proteomes" id="UP001177597">
    <property type="component" value="Chromosome"/>
</dbReference>
<dbReference type="EMBL" id="CP123498">
    <property type="protein sequence ID" value="WGL97008.1"/>
    <property type="molecule type" value="Genomic_DNA"/>
</dbReference>
<gene>
    <name evidence="1" type="ORF">QE207_09020</name>
    <name evidence="2" type="ORF">QE207_16895</name>
</gene>
<protein>
    <submittedName>
        <fullName evidence="2">GpE family phage tail protein</fullName>
    </submittedName>
</protein>
<sequence>MGAYRFPEQLTVNDLEADIAVIFHWPPSEMAQMSLTELLAWRYQAFKRSGADNE</sequence>
<organism evidence="2 3">
    <name type="scientific">Arsenophonus nasoniae</name>
    <name type="common">son-killer infecting Nasonia vitripennis</name>
    <dbReference type="NCBI Taxonomy" id="638"/>
    <lineage>
        <taxon>Bacteria</taxon>
        <taxon>Pseudomonadati</taxon>
        <taxon>Pseudomonadota</taxon>
        <taxon>Gammaproteobacteria</taxon>
        <taxon>Enterobacterales</taxon>
        <taxon>Morganellaceae</taxon>
        <taxon>Arsenophonus</taxon>
    </lineage>
</organism>